<accession>A0AAJ4VTZ2</accession>
<name>A0AAJ4VTZ2_9BURK</name>
<dbReference type="RefSeq" id="WP_090837562.1">
    <property type="nucleotide sequence ID" value="NZ_CADFGJ010000014.1"/>
</dbReference>
<dbReference type="EMBL" id="CP026109">
    <property type="protein sequence ID" value="AUT76554.1"/>
    <property type="molecule type" value="Genomic_DNA"/>
</dbReference>
<evidence type="ECO:0000313" key="2">
    <source>
        <dbReference type="Proteomes" id="UP000236649"/>
    </source>
</evidence>
<organism evidence="1 2">
    <name type="scientific">Paraburkholderia hospita</name>
    <dbReference type="NCBI Taxonomy" id="169430"/>
    <lineage>
        <taxon>Bacteria</taxon>
        <taxon>Pseudomonadati</taxon>
        <taxon>Pseudomonadota</taxon>
        <taxon>Betaproteobacteria</taxon>
        <taxon>Burkholderiales</taxon>
        <taxon>Burkholderiaceae</taxon>
        <taxon>Paraburkholderia</taxon>
    </lineage>
</organism>
<evidence type="ECO:0008006" key="3">
    <source>
        <dbReference type="Google" id="ProtNLM"/>
    </source>
</evidence>
<evidence type="ECO:0000313" key="1">
    <source>
        <dbReference type="EMBL" id="AUT76554.1"/>
    </source>
</evidence>
<dbReference type="PROSITE" id="PS51257">
    <property type="entry name" value="PROKAR_LIPOPROTEIN"/>
    <property type="match status" value="1"/>
</dbReference>
<dbReference type="AlphaFoldDB" id="A0AAJ4VTZ2"/>
<sequence length="182" mass="20847">MSRRSRICPAVWRQRFHIRTLFACASVIVLGACVQPWQGFHAGEPESAVVARLGPPREVYDLPDGSRRLMWPTQPMGEVTAAADIDAAGKVINVRQVLQTGEFYRAEPGKWTQSDVLVQFGRPAETAYFPLKKRQEWSYRYLEDGVWYQLFNFAFDDAGVLRETSKSPDPLHEHKGRHNRPF</sequence>
<gene>
    <name evidence="1" type="ORF">C2L64_51330</name>
</gene>
<dbReference type="KEGG" id="phs:C2L64_51330"/>
<protein>
    <recommendedName>
        <fullName evidence="3">Lipoprotein</fullName>
    </recommendedName>
</protein>
<reference evidence="1 2" key="1">
    <citation type="submission" date="2018-01" db="EMBL/GenBank/DDBJ databases">
        <title>Species boundaries and ecological features among Paraburkholderia terrae DSMZ17804T, P. hospita DSMZ17164T and P. caribensis DSMZ13236T.</title>
        <authorList>
            <person name="Pratama A.A."/>
        </authorList>
    </citation>
    <scope>NUCLEOTIDE SEQUENCE [LARGE SCALE GENOMIC DNA]</scope>
    <source>
        <strain evidence="1 2">DSM 17164</strain>
    </source>
</reference>
<dbReference type="Proteomes" id="UP000236649">
    <property type="component" value="Chromosome 5"/>
</dbReference>
<dbReference type="GeneID" id="55536607"/>
<proteinExistence type="predicted"/>